<dbReference type="EMBL" id="UGCO01000001">
    <property type="protein sequence ID" value="STI77536.1"/>
    <property type="molecule type" value="Genomic_DNA"/>
</dbReference>
<organism evidence="1 2">
    <name type="scientific">Escherichia coli</name>
    <dbReference type="NCBI Taxonomy" id="562"/>
    <lineage>
        <taxon>Bacteria</taxon>
        <taxon>Pseudomonadati</taxon>
        <taxon>Pseudomonadota</taxon>
        <taxon>Gammaproteobacteria</taxon>
        <taxon>Enterobacterales</taxon>
        <taxon>Enterobacteriaceae</taxon>
        <taxon>Escherichia</taxon>
    </lineage>
</organism>
<dbReference type="Proteomes" id="UP000254405">
    <property type="component" value="Unassembled WGS sequence"/>
</dbReference>
<evidence type="ECO:0000313" key="2">
    <source>
        <dbReference type="Proteomes" id="UP000254405"/>
    </source>
</evidence>
<dbReference type="Gene3D" id="3.40.50.10320">
    <property type="entry name" value="LmbE-like"/>
    <property type="match status" value="1"/>
</dbReference>
<protein>
    <submittedName>
        <fullName evidence="1">LmbE-like protein</fullName>
    </submittedName>
</protein>
<dbReference type="InterPro" id="IPR024078">
    <property type="entry name" value="LmbE-like_dom_sf"/>
</dbReference>
<dbReference type="SUPFAM" id="SSF102588">
    <property type="entry name" value="LmbE-like"/>
    <property type="match status" value="1"/>
</dbReference>
<dbReference type="AlphaFoldDB" id="A0A376TLF6"/>
<evidence type="ECO:0000313" key="1">
    <source>
        <dbReference type="EMBL" id="STI77536.1"/>
    </source>
</evidence>
<name>A0A376TLF6_ECOLX</name>
<gene>
    <name evidence="1" type="ORF">NCTC8985_02833</name>
</gene>
<sequence>MISALEDIIKNQIPSDVEIMRVYTMHDADRHQDHLAVYQASMVACRTIPQILGYETPSTWLSFMPQFFESVKEEYFTVKLAALKKHKSQERRDYMRHDRLRAVAQFRGQQVNSDLGEGFVIHKMIL</sequence>
<proteinExistence type="predicted"/>
<reference evidence="1 2" key="1">
    <citation type="submission" date="2018-06" db="EMBL/GenBank/DDBJ databases">
        <authorList>
            <consortium name="Pathogen Informatics"/>
            <person name="Doyle S."/>
        </authorList>
    </citation>
    <scope>NUCLEOTIDE SEQUENCE [LARGE SCALE GENOMIC DNA]</scope>
    <source>
        <strain evidence="1 2">NCTC8985</strain>
    </source>
</reference>
<accession>A0A376TLF6</accession>